<name>A0A8J6B6Y2_9EUKA</name>
<dbReference type="Proteomes" id="UP000717585">
    <property type="component" value="Unassembled WGS sequence"/>
</dbReference>
<evidence type="ECO:0000256" key="1">
    <source>
        <dbReference type="SAM" id="MobiDB-lite"/>
    </source>
</evidence>
<accession>A0A8J6B6Y2</accession>
<feature type="compositionally biased region" description="Basic residues" evidence="1">
    <location>
        <begin position="114"/>
        <end position="125"/>
    </location>
</feature>
<organism evidence="2 3">
    <name type="scientific">Carpediemonas membranifera</name>
    <dbReference type="NCBI Taxonomy" id="201153"/>
    <lineage>
        <taxon>Eukaryota</taxon>
        <taxon>Metamonada</taxon>
        <taxon>Carpediemonas-like organisms</taxon>
        <taxon>Carpediemonas</taxon>
    </lineage>
</organism>
<proteinExistence type="predicted"/>
<gene>
    <name evidence="2" type="ORF">J8273_4445</name>
</gene>
<protein>
    <submittedName>
        <fullName evidence="2">Uncharacterized protein</fullName>
    </submittedName>
</protein>
<sequence length="134" mass="14687">MSFLGSASSVLLESVNTLDLGALVSSYTHAKKLEDEGKLDQLTHSNVSNKLGNADSEEFDFFPEEDSAKPSGSAPAKPKVKRASKPKAAVRTTKSHRGVKLNLKRRYGSTQRTATRRARKDHFKKVVASERGRS</sequence>
<feature type="compositionally biased region" description="Acidic residues" evidence="1">
    <location>
        <begin position="55"/>
        <end position="65"/>
    </location>
</feature>
<feature type="region of interest" description="Disordered" evidence="1">
    <location>
        <begin position="44"/>
        <end position="134"/>
    </location>
</feature>
<evidence type="ECO:0000313" key="2">
    <source>
        <dbReference type="EMBL" id="KAG9394082.1"/>
    </source>
</evidence>
<evidence type="ECO:0000313" key="3">
    <source>
        <dbReference type="Proteomes" id="UP000717585"/>
    </source>
</evidence>
<feature type="compositionally biased region" description="Basic residues" evidence="1">
    <location>
        <begin position="93"/>
        <end position="107"/>
    </location>
</feature>
<keyword evidence="3" id="KW-1185">Reference proteome</keyword>
<reference evidence="2" key="1">
    <citation type="submission" date="2021-05" db="EMBL/GenBank/DDBJ databases">
        <title>A free-living protist that lacks canonical eukaryotic 1 DNA replication and segregation systems.</title>
        <authorList>
            <person name="Salas-Leiva D.E."/>
            <person name="Tromer E.C."/>
            <person name="Curtis B.A."/>
            <person name="Jerlstrom-Hultqvist J."/>
            <person name="Kolisko M."/>
            <person name="Yi Z."/>
            <person name="Salas-Leiva J.S."/>
            <person name="Gallot-Lavallee L."/>
            <person name="Kops G.J.P.L."/>
            <person name="Archibald J.M."/>
            <person name="Simpson A.G.B."/>
            <person name="Roger A.J."/>
        </authorList>
    </citation>
    <scope>NUCLEOTIDE SEQUENCE</scope>
    <source>
        <strain evidence="2">BICM</strain>
    </source>
</reference>
<dbReference type="EMBL" id="JAHDYR010000017">
    <property type="protein sequence ID" value="KAG9394082.1"/>
    <property type="molecule type" value="Genomic_DNA"/>
</dbReference>
<dbReference type="AlphaFoldDB" id="A0A8J6B6Y2"/>
<comment type="caution">
    <text evidence="2">The sequence shown here is derived from an EMBL/GenBank/DDBJ whole genome shotgun (WGS) entry which is preliminary data.</text>
</comment>